<reference evidence="3 4" key="1">
    <citation type="submission" date="2016-10" db="EMBL/GenBank/DDBJ databases">
        <authorList>
            <person name="de Groot N.N."/>
        </authorList>
    </citation>
    <scope>NUCLEOTIDE SEQUENCE [LARGE SCALE GENOMIC DNA]</scope>
    <source>
        <strain evidence="3 4">CGMCC 4.1877</strain>
    </source>
</reference>
<evidence type="ECO:0008006" key="5">
    <source>
        <dbReference type="Google" id="ProtNLM"/>
    </source>
</evidence>
<organism evidence="3 4">
    <name type="scientific">Pseudonocardia ammonioxydans</name>
    <dbReference type="NCBI Taxonomy" id="260086"/>
    <lineage>
        <taxon>Bacteria</taxon>
        <taxon>Bacillati</taxon>
        <taxon>Actinomycetota</taxon>
        <taxon>Actinomycetes</taxon>
        <taxon>Pseudonocardiales</taxon>
        <taxon>Pseudonocardiaceae</taxon>
        <taxon>Pseudonocardia</taxon>
    </lineage>
</organism>
<feature type="transmembrane region" description="Helical" evidence="2">
    <location>
        <begin position="106"/>
        <end position="127"/>
    </location>
</feature>
<keyword evidence="2" id="KW-0812">Transmembrane</keyword>
<dbReference type="STRING" id="260086.SAMN05216207_102431"/>
<evidence type="ECO:0000313" key="4">
    <source>
        <dbReference type="Proteomes" id="UP000199614"/>
    </source>
</evidence>
<sequence>MATKPPEPDRPDPRAQLVMMGLDIAAPLALFYGLRWVGVNQWLALILSGVVPVLTLVYRFVTERRIGLPAVFTLTILGAGTAIGFLTGDPRLLLARESYLTGLVGLWIIATLWLPRPFLLSATLPLLPATTARSWERDWANDATFRRVLRVMTFAWGMAFLLDAVARIVMAYTLPVDLVPLLSVALLVVLLIAVVQVSKAYGRRLVAGGPQRATPPVRDGKGAETAGLGGVAEGRDHQDP</sequence>
<proteinExistence type="predicted"/>
<feature type="transmembrane region" description="Helical" evidence="2">
    <location>
        <begin position="148"/>
        <end position="172"/>
    </location>
</feature>
<evidence type="ECO:0000256" key="2">
    <source>
        <dbReference type="SAM" id="Phobius"/>
    </source>
</evidence>
<keyword evidence="2" id="KW-0472">Membrane</keyword>
<feature type="transmembrane region" description="Helical" evidence="2">
    <location>
        <begin position="178"/>
        <end position="195"/>
    </location>
</feature>
<keyword evidence="4" id="KW-1185">Reference proteome</keyword>
<feature type="region of interest" description="Disordered" evidence="1">
    <location>
        <begin position="209"/>
        <end position="240"/>
    </location>
</feature>
<dbReference type="AlphaFoldDB" id="A0A1I5CV01"/>
<evidence type="ECO:0000313" key="3">
    <source>
        <dbReference type="EMBL" id="SFN90782.1"/>
    </source>
</evidence>
<keyword evidence="2" id="KW-1133">Transmembrane helix</keyword>
<dbReference type="Proteomes" id="UP000199614">
    <property type="component" value="Unassembled WGS sequence"/>
</dbReference>
<gene>
    <name evidence="3" type="ORF">SAMN05216207_102431</name>
</gene>
<evidence type="ECO:0000256" key="1">
    <source>
        <dbReference type="SAM" id="MobiDB-lite"/>
    </source>
</evidence>
<name>A0A1I5CV01_PSUAM</name>
<accession>A0A1I5CV01</accession>
<dbReference type="NCBIfam" id="NF041646">
    <property type="entry name" value="VC0807_fam"/>
    <property type="match status" value="1"/>
</dbReference>
<feature type="transmembrane region" description="Helical" evidence="2">
    <location>
        <begin position="42"/>
        <end position="61"/>
    </location>
</feature>
<protein>
    <recommendedName>
        <fullName evidence="5">Intracellular septation protein A</fullName>
    </recommendedName>
</protein>
<feature type="transmembrane region" description="Helical" evidence="2">
    <location>
        <begin position="68"/>
        <end position="86"/>
    </location>
</feature>
<dbReference type="EMBL" id="FOUY01000024">
    <property type="protein sequence ID" value="SFN90782.1"/>
    <property type="molecule type" value="Genomic_DNA"/>
</dbReference>
<dbReference type="RefSeq" id="WP_093347831.1">
    <property type="nucleotide sequence ID" value="NZ_FOUY01000024.1"/>
</dbReference>
<dbReference type="OrthoDB" id="3781030at2"/>